<dbReference type="SUPFAM" id="SSF54637">
    <property type="entry name" value="Thioesterase/thiol ester dehydrase-isomerase"/>
    <property type="match status" value="2"/>
</dbReference>
<dbReference type="RefSeq" id="WP_079639786.1">
    <property type="nucleotide sequence ID" value="NZ_FUYP01000028.1"/>
</dbReference>
<reference evidence="4" key="1">
    <citation type="submission" date="2017-02" db="EMBL/GenBank/DDBJ databases">
        <authorList>
            <person name="Varghese N."/>
            <person name="Submissions S."/>
        </authorList>
    </citation>
    <scope>NUCLEOTIDE SEQUENCE [LARGE SCALE GENOMIC DNA]</scope>
    <source>
        <strain evidence="4">R11H</strain>
    </source>
</reference>
<evidence type="ECO:0000259" key="2">
    <source>
        <dbReference type="Pfam" id="PF20789"/>
    </source>
</evidence>
<dbReference type="EMBL" id="FUYP01000028">
    <property type="protein sequence ID" value="SKB90850.1"/>
    <property type="molecule type" value="Genomic_DNA"/>
</dbReference>
<feature type="domain" description="Acyl-CoA thioesterase-like N-terminal HotDog" evidence="1">
    <location>
        <begin position="29"/>
        <end position="96"/>
    </location>
</feature>
<evidence type="ECO:0000313" key="4">
    <source>
        <dbReference type="Proteomes" id="UP000190044"/>
    </source>
</evidence>
<evidence type="ECO:0000313" key="3">
    <source>
        <dbReference type="EMBL" id="SKB90850.1"/>
    </source>
</evidence>
<evidence type="ECO:0000259" key="1">
    <source>
        <dbReference type="Pfam" id="PF13622"/>
    </source>
</evidence>
<proteinExistence type="predicted"/>
<gene>
    <name evidence="3" type="ORF">SAMN06295937_102825</name>
</gene>
<dbReference type="InterPro" id="IPR049450">
    <property type="entry name" value="ACOT8-like_C"/>
</dbReference>
<sequence length="268" mass="28873">MTDRPSLSALDTLLATLKVEDGRARAHIDEGWMQGRTAYGGISSALALAGTMAIHPSEAPLRYAQISFVGPVGGDCTIETRVLRQSKSSLFVDAGVTSASGFGTAAVFAFSPDRPSHLDHNRLTMPEAPDPETLAPVPDHKVRPAFTRHFDMRPTTGPRFAWRSDVGEYLTWVRFVEEPACHPAVALLAMGDALPPAAMALFTEFGPISSMNWTVNMLTATPRTEGGWWLLSAKTGYARAGLSVQDMMLWNRAGEPVLSGSQAIAIYA</sequence>
<dbReference type="Pfam" id="PF13622">
    <property type="entry name" value="4HBT_3"/>
    <property type="match status" value="1"/>
</dbReference>
<dbReference type="AlphaFoldDB" id="A0A1T5F476"/>
<dbReference type="Gene3D" id="2.40.160.210">
    <property type="entry name" value="Acyl-CoA thioesterase, double hotdog domain"/>
    <property type="match status" value="1"/>
</dbReference>
<dbReference type="Proteomes" id="UP000190044">
    <property type="component" value="Unassembled WGS sequence"/>
</dbReference>
<accession>A0A1T5F476</accession>
<dbReference type="InterPro" id="IPR029069">
    <property type="entry name" value="HotDog_dom_sf"/>
</dbReference>
<dbReference type="InterPro" id="IPR049449">
    <property type="entry name" value="TesB_ACOT8-like_N"/>
</dbReference>
<dbReference type="Pfam" id="PF20789">
    <property type="entry name" value="4HBT_3C"/>
    <property type="match status" value="1"/>
</dbReference>
<feature type="domain" description="Acyl-CoA thioesterase-like C-terminal" evidence="2">
    <location>
        <begin position="131"/>
        <end position="264"/>
    </location>
</feature>
<keyword evidence="4" id="KW-1185">Reference proteome</keyword>
<dbReference type="OrthoDB" id="7059210at2"/>
<protein>
    <submittedName>
        <fullName evidence="3">Acyl-CoA thioesterase</fullName>
    </submittedName>
</protein>
<organism evidence="3 4">
    <name type="scientific">Sphingopyxis flava</name>
    <dbReference type="NCBI Taxonomy" id="1507287"/>
    <lineage>
        <taxon>Bacteria</taxon>
        <taxon>Pseudomonadati</taxon>
        <taxon>Pseudomonadota</taxon>
        <taxon>Alphaproteobacteria</taxon>
        <taxon>Sphingomonadales</taxon>
        <taxon>Sphingomonadaceae</taxon>
        <taxon>Sphingopyxis</taxon>
    </lineage>
</organism>
<name>A0A1T5F476_9SPHN</name>
<dbReference type="InterPro" id="IPR042171">
    <property type="entry name" value="Acyl-CoA_hotdog"/>
</dbReference>